<gene>
    <name evidence="2" type="ORF">H6G43_13350</name>
</gene>
<name>A0ABR8IVF8_APHFL</name>
<dbReference type="SUPFAM" id="SSF52980">
    <property type="entry name" value="Restriction endonuclease-like"/>
    <property type="match status" value="1"/>
</dbReference>
<dbReference type="RefSeq" id="WP_190387677.1">
    <property type="nucleotide sequence ID" value="NZ_JACJTM010000028.1"/>
</dbReference>
<dbReference type="InterPro" id="IPR008538">
    <property type="entry name" value="Uma2"/>
</dbReference>
<sequence length="192" mass="22063">MQSPLSIISVEQYLDAEKSSDIRHEYVAGQIFAMAGASEDRSLIKGNIIAILRPHLRGSSCRAFVSDMKVKVKIRNANIFYYPDIIVTCDPEDKERYFKTRPNLIIEVLSNSTATIDKREKRINYQTIDSLKEYVLVYQNQIKVEVCRQDDQGNWSTEVLGKDDKLHLDSVNLTLTMADIYEDVIEQINIKN</sequence>
<organism evidence="2 3">
    <name type="scientific">Aphanizomenon flos-aquae FACHB-1249</name>
    <dbReference type="NCBI Taxonomy" id="2692889"/>
    <lineage>
        <taxon>Bacteria</taxon>
        <taxon>Bacillati</taxon>
        <taxon>Cyanobacteriota</taxon>
        <taxon>Cyanophyceae</taxon>
        <taxon>Nostocales</taxon>
        <taxon>Aphanizomenonaceae</taxon>
        <taxon>Aphanizomenon</taxon>
    </lineage>
</organism>
<dbReference type="Gene3D" id="3.90.1570.10">
    <property type="entry name" value="tt1808, chain A"/>
    <property type="match status" value="1"/>
</dbReference>
<comment type="caution">
    <text evidence="2">The sequence shown here is derived from an EMBL/GenBank/DDBJ whole genome shotgun (WGS) entry which is preliminary data.</text>
</comment>
<dbReference type="CDD" id="cd06260">
    <property type="entry name" value="DUF820-like"/>
    <property type="match status" value="1"/>
</dbReference>
<protein>
    <submittedName>
        <fullName evidence="2">Uma2 family endonuclease</fullName>
    </submittedName>
</protein>
<dbReference type="InterPro" id="IPR012296">
    <property type="entry name" value="Nuclease_put_TT1808"/>
</dbReference>
<dbReference type="PANTHER" id="PTHR36558:SF1">
    <property type="entry name" value="RESTRICTION ENDONUCLEASE DOMAIN-CONTAINING PROTEIN-RELATED"/>
    <property type="match status" value="1"/>
</dbReference>
<dbReference type="InterPro" id="IPR011335">
    <property type="entry name" value="Restrct_endonuc-II-like"/>
</dbReference>
<keyword evidence="2" id="KW-0540">Nuclease</keyword>
<evidence type="ECO:0000313" key="2">
    <source>
        <dbReference type="EMBL" id="MBD2686183.1"/>
    </source>
</evidence>
<dbReference type="EMBL" id="JACJTM010000028">
    <property type="protein sequence ID" value="MBD2686183.1"/>
    <property type="molecule type" value="Genomic_DNA"/>
</dbReference>
<dbReference type="PANTHER" id="PTHR36558">
    <property type="entry name" value="GLR1098 PROTEIN"/>
    <property type="match status" value="1"/>
</dbReference>
<dbReference type="GO" id="GO:0004519">
    <property type="term" value="F:endonuclease activity"/>
    <property type="evidence" value="ECO:0007669"/>
    <property type="project" value="UniProtKB-KW"/>
</dbReference>
<proteinExistence type="predicted"/>
<evidence type="ECO:0000259" key="1">
    <source>
        <dbReference type="Pfam" id="PF05685"/>
    </source>
</evidence>
<evidence type="ECO:0000313" key="3">
    <source>
        <dbReference type="Proteomes" id="UP000660270"/>
    </source>
</evidence>
<keyword evidence="3" id="KW-1185">Reference proteome</keyword>
<keyword evidence="2" id="KW-0255">Endonuclease</keyword>
<dbReference type="GeneID" id="78219652"/>
<dbReference type="Pfam" id="PF05685">
    <property type="entry name" value="Uma2"/>
    <property type="match status" value="1"/>
</dbReference>
<dbReference type="Proteomes" id="UP000660270">
    <property type="component" value="Unassembled WGS sequence"/>
</dbReference>
<accession>A0ABR8IVF8</accession>
<feature type="domain" description="Putative restriction endonuclease" evidence="1">
    <location>
        <begin position="10"/>
        <end position="177"/>
    </location>
</feature>
<keyword evidence="2" id="KW-0378">Hydrolase</keyword>
<reference evidence="2 3" key="1">
    <citation type="journal article" date="2020" name="ISME J.">
        <title>Comparative genomics reveals insights into cyanobacterial evolution and habitat adaptation.</title>
        <authorList>
            <person name="Chen M.Y."/>
            <person name="Teng W.K."/>
            <person name="Zhao L."/>
            <person name="Hu C.X."/>
            <person name="Zhou Y.K."/>
            <person name="Han B.P."/>
            <person name="Song L.R."/>
            <person name="Shu W.S."/>
        </authorList>
    </citation>
    <scope>NUCLEOTIDE SEQUENCE [LARGE SCALE GENOMIC DNA]</scope>
    <source>
        <strain evidence="2 3">FACHB-1249</strain>
    </source>
</reference>